<dbReference type="SUPFAM" id="SSF52833">
    <property type="entry name" value="Thioredoxin-like"/>
    <property type="match status" value="1"/>
</dbReference>
<evidence type="ECO:0000256" key="4">
    <source>
        <dbReference type="ARBA" id="ARBA00023157"/>
    </source>
</evidence>
<dbReference type="InterPro" id="IPR050553">
    <property type="entry name" value="Thioredoxin_ResA/DsbE_sf"/>
</dbReference>
<dbReference type="OrthoDB" id="9796554at2"/>
<dbReference type="PANTHER" id="PTHR42852:SF6">
    <property type="entry name" value="THIOL:DISULFIDE INTERCHANGE PROTEIN DSBE"/>
    <property type="match status" value="1"/>
</dbReference>
<dbReference type="PROSITE" id="PS51352">
    <property type="entry name" value="THIOREDOXIN_2"/>
    <property type="match status" value="1"/>
</dbReference>
<proteinExistence type="predicted"/>
<evidence type="ECO:0000256" key="1">
    <source>
        <dbReference type="ARBA" id="ARBA00004196"/>
    </source>
</evidence>
<dbReference type="Pfam" id="PF08534">
    <property type="entry name" value="Redoxin"/>
    <property type="match status" value="1"/>
</dbReference>
<feature type="domain" description="Thioredoxin" evidence="7">
    <location>
        <begin position="50"/>
        <end position="197"/>
    </location>
</feature>
<accession>A0A5J5IV11</accession>
<evidence type="ECO:0000256" key="6">
    <source>
        <dbReference type="SAM" id="SignalP"/>
    </source>
</evidence>
<keyword evidence="5" id="KW-0676">Redox-active center</keyword>
<evidence type="ECO:0000256" key="3">
    <source>
        <dbReference type="ARBA" id="ARBA00022968"/>
    </source>
</evidence>
<evidence type="ECO:0000313" key="9">
    <source>
        <dbReference type="Proteomes" id="UP000327039"/>
    </source>
</evidence>
<dbReference type="GO" id="GO:0030313">
    <property type="term" value="C:cell envelope"/>
    <property type="evidence" value="ECO:0007669"/>
    <property type="project" value="UniProtKB-SubCell"/>
</dbReference>
<dbReference type="InterPro" id="IPR013740">
    <property type="entry name" value="Redoxin"/>
</dbReference>
<dbReference type="Proteomes" id="UP000327039">
    <property type="component" value="Unassembled WGS sequence"/>
</dbReference>
<keyword evidence="9" id="KW-1185">Reference proteome</keyword>
<dbReference type="GO" id="GO:0016491">
    <property type="term" value="F:oxidoreductase activity"/>
    <property type="evidence" value="ECO:0007669"/>
    <property type="project" value="InterPro"/>
</dbReference>
<protein>
    <submittedName>
        <fullName evidence="8">TlpA family protein disulfide reductase</fullName>
    </submittedName>
</protein>
<sequence>MKRRVLSAVLALGLAAGLAACTSPNDDLAGQYREGDNKGFISGDGTVTEIPEAERGAPLEFTGTAVDGSTISRADYPGQVLVLNFWYAQCGPCRAEAPLLEEVAGATAASVGADFLGINIYDGAEQAASFERTYGITYPSVLMQGDGELKLALAASASVQAAPTTLVLDTEGRVSARIVGQLREASILRTLVEDAAGDAAGDDAGSGQS</sequence>
<keyword evidence="2" id="KW-0201">Cytochrome c-type biogenesis</keyword>
<feature type="chain" id="PRO_5039049263" evidence="6">
    <location>
        <begin position="22"/>
        <end position="209"/>
    </location>
</feature>
<keyword evidence="3" id="KW-0735">Signal-anchor</keyword>
<dbReference type="InterPro" id="IPR036249">
    <property type="entry name" value="Thioredoxin-like_sf"/>
</dbReference>
<dbReference type="EMBL" id="VYRZ01000001">
    <property type="protein sequence ID" value="KAA9089823.1"/>
    <property type="molecule type" value="Genomic_DNA"/>
</dbReference>
<organism evidence="8 9">
    <name type="scientific">Microbacterium radiodurans</name>
    <dbReference type="NCBI Taxonomy" id="661398"/>
    <lineage>
        <taxon>Bacteria</taxon>
        <taxon>Bacillati</taxon>
        <taxon>Actinomycetota</taxon>
        <taxon>Actinomycetes</taxon>
        <taxon>Micrococcales</taxon>
        <taxon>Microbacteriaceae</taxon>
        <taxon>Microbacterium</taxon>
    </lineage>
</organism>
<dbReference type="AlphaFoldDB" id="A0A5J5IV11"/>
<dbReference type="RefSeq" id="WP_150418453.1">
    <property type="nucleotide sequence ID" value="NZ_VYRZ01000001.1"/>
</dbReference>
<gene>
    <name evidence="8" type="ORF">F6B42_05050</name>
</gene>
<dbReference type="InterPro" id="IPR013766">
    <property type="entry name" value="Thioredoxin_domain"/>
</dbReference>
<comment type="caution">
    <text evidence="8">The sequence shown here is derived from an EMBL/GenBank/DDBJ whole genome shotgun (WGS) entry which is preliminary data.</text>
</comment>
<name>A0A5J5IV11_9MICO</name>
<dbReference type="GO" id="GO:0017004">
    <property type="term" value="P:cytochrome complex assembly"/>
    <property type="evidence" value="ECO:0007669"/>
    <property type="project" value="UniProtKB-KW"/>
</dbReference>
<reference evidence="9" key="1">
    <citation type="submission" date="2019-09" db="EMBL/GenBank/DDBJ databases">
        <title>Mumia zhuanghuii sp. nov. isolated from the intestinal contents of plateau pika (Ochotona curzoniae) in the Qinghai-Tibet plateau of China.</title>
        <authorList>
            <person name="Tian Z."/>
        </authorList>
    </citation>
    <scope>NUCLEOTIDE SEQUENCE [LARGE SCALE GENOMIC DNA]</scope>
    <source>
        <strain evidence="9">DSM 25564</strain>
    </source>
</reference>
<dbReference type="PANTHER" id="PTHR42852">
    <property type="entry name" value="THIOL:DISULFIDE INTERCHANGE PROTEIN DSBE"/>
    <property type="match status" value="1"/>
</dbReference>
<comment type="subcellular location">
    <subcellularLocation>
        <location evidence="1">Cell envelope</location>
    </subcellularLocation>
</comment>
<feature type="signal peptide" evidence="6">
    <location>
        <begin position="1"/>
        <end position="21"/>
    </location>
</feature>
<evidence type="ECO:0000256" key="5">
    <source>
        <dbReference type="ARBA" id="ARBA00023284"/>
    </source>
</evidence>
<dbReference type="CDD" id="cd02966">
    <property type="entry name" value="TlpA_like_family"/>
    <property type="match status" value="1"/>
</dbReference>
<evidence type="ECO:0000256" key="2">
    <source>
        <dbReference type="ARBA" id="ARBA00022748"/>
    </source>
</evidence>
<keyword evidence="4" id="KW-1015">Disulfide bond</keyword>
<keyword evidence="3" id="KW-0812">Transmembrane</keyword>
<evidence type="ECO:0000259" key="7">
    <source>
        <dbReference type="PROSITE" id="PS51352"/>
    </source>
</evidence>
<dbReference type="Gene3D" id="3.40.30.10">
    <property type="entry name" value="Glutaredoxin"/>
    <property type="match status" value="1"/>
</dbReference>
<evidence type="ECO:0000313" key="8">
    <source>
        <dbReference type="EMBL" id="KAA9089823.1"/>
    </source>
</evidence>
<keyword evidence="6" id="KW-0732">Signal</keyword>
<dbReference type="PROSITE" id="PS51257">
    <property type="entry name" value="PROKAR_LIPOPROTEIN"/>
    <property type="match status" value="1"/>
</dbReference>